<reference evidence="3" key="1">
    <citation type="submission" date="2022-11" db="UniProtKB">
        <authorList>
            <consortium name="WormBaseParasite"/>
        </authorList>
    </citation>
    <scope>IDENTIFICATION</scope>
</reference>
<evidence type="ECO:0000256" key="1">
    <source>
        <dbReference type="SAM" id="MobiDB-lite"/>
    </source>
</evidence>
<keyword evidence="2" id="KW-1185">Reference proteome</keyword>
<evidence type="ECO:0000313" key="2">
    <source>
        <dbReference type="Proteomes" id="UP000887565"/>
    </source>
</evidence>
<proteinExistence type="predicted"/>
<protein>
    <submittedName>
        <fullName evidence="3">Uncharacterized protein</fullName>
    </submittedName>
</protein>
<dbReference type="WBParaSite" id="nRc.2.0.1.t10616-RA">
    <property type="protein sequence ID" value="nRc.2.0.1.t10616-RA"/>
    <property type="gene ID" value="nRc.2.0.1.g10616"/>
</dbReference>
<accession>A0A915IBI5</accession>
<dbReference type="AlphaFoldDB" id="A0A915IBI5"/>
<evidence type="ECO:0000313" key="3">
    <source>
        <dbReference type="WBParaSite" id="nRc.2.0.1.t10616-RA"/>
    </source>
</evidence>
<dbReference type="Proteomes" id="UP000887565">
    <property type="component" value="Unplaced"/>
</dbReference>
<organism evidence="2 3">
    <name type="scientific">Romanomermis culicivorax</name>
    <name type="common">Nematode worm</name>
    <dbReference type="NCBI Taxonomy" id="13658"/>
    <lineage>
        <taxon>Eukaryota</taxon>
        <taxon>Metazoa</taxon>
        <taxon>Ecdysozoa</taxon>
        <taxon>Nematoda</taxon>
        <taxon>Enoplea</taxon>
        <taxon>Dorylaimia</taxon>
        <taxon>Mermithida</taxon>
        <taxon>Mermithoidea</taxon>
        <taxon>Mermithidae</taxon>
        <taxon>Romanomermis</taxon>
    </lineage>
</organism>
<feature type="region of interest" description="Disordered" evidence="1">
    <location>
        <begin position="71"/>
        <end position="97"/>
    </location>
</feature>
<sequence>MHIQQLSEYRKSEALIKNAGFNKYRSFEDIFKGKSKMEQIYNICDWSKGPEAQAPACPQQAQEDHLAILQKQDDDAQQLPTKDICGTGPAQNKLWRS</sequence>
<name>A0A915IBI5_ROMCU</name>